<dbReference type="EMBL" id="BLXT01004716">
    <property type="protein sequence ID" value="GFO16762.1"/>
    <property type="molecule type" value="Genomic_DNA"/>
</dbReference>
<name>A0AAV4BBG2_9GAST</name>
<dbReference type="Proteomes" id="UP000735302">
    <property type="component" value="Unassembled WGS sequence"/>
</dbReference>
<gene>
    <name evidence="1" type="ORF">PoB_004326700</name>
</gene>
<reference evidence="1 2" key="1">
    <citation type="journal article" date="2021" name="Elife">
        <title>Chloroplast acquisition without the gene transfer in kleptoplastic sea slugs, Plakobranchus ocellatus.</title>
        <authorList>
            <person name="Maeda T."/>
            <person name="Takahashi S."/>
            <person name="Yoshida T."/>
            <person name="Shimamura S."/>
            <person name="Takaki Y."/>
            <person name="Nagai Y."/>
            <person name="Toyoda A."/>
            <person name="Suzuki Y."/>
            <person name="Arimoto A."/>
            <person name="Ishii H."/>
            <person name="Satoh N."/>
            <person name="Nishiyama T."/>
            <person name="Hasebe M."/>
            <person name="Maruyama T."/>
            <person name="Minagawa J."/>
            <person name="Obokata J."/>
            <person name="Shigenobu S."/>
        </authorList>
    </citation>
    <scope>NUCLEOTIDE SEQUENCE [LARGE SCALE GENOMIC DNA]</scope>
</reference>
<proteinExistence type="predicted"/>
<protein>
    <submittedName>
        <fullName evidence="1">Uncharacterized protein</fullName>
    </submittedName>
</protein>
<organism evidence="1 2">
    <name type="scientific">Plakobranchus ocellatus</name>
    <dbReference type="NCBI Taxonomy" id="259542"/>
    <lineage>
        <taxon>Eukaryota</taxon>
        <taxon>Metazoa</taxon>
        <taxon>Spiralia</taxon>
        <taxon>Lophotrochozoa</taxon>
        <taxon>Mollusca</taxon>
        <taxon>Gastropoda</taxon>
        <taxon>Heterobranchia</taxon>
        <taxon>Euthyneura</taxon>
        <taxon>Panpulmonata</taxon>
        <taxon>Sacoglossa</taxon>
        <taxon>Placobranchoidea</taxon>
        <taxon>Plakobranchidae</taxon>
        <taxon>Plakobranchus</taxon>
    </lineage>
</organism>
<accession>A0AAV4BBG2</accession>
<evidence type="ECO:0000313" key="1">
    <source>
        <dbReference type="EMBL" id="GFO16762.1"/>
    </source>
</evidence>
<dbReference type="AlphaFoldDB" id="A0AAV4BBG2"/>
<evidence type="ECO:0000313" key="2">
    <source>
        <dbReference type="Proteomes" id="UP000735302"/>
    </source>
</evidence>
<sequence length="84" mass="9703">MSFLSQIAAPYKDVMLCLNKRDVMWWNSEAAAHQQIAESVQPDLVETWPRSVCLILLAVDTTCGWYKNRANSRLVLWENTINTF</sequence>
<keyword evidence="2" id="KW-1185">Reference proteome</keyword>
<comment type="caution">
    <text evidence="1">The sequence shown here is derived from an EMBL/GenBank/DDBJ whole genome shotgun (WGS) entry which is preliminary data.</text>
</comment>